<gene>
    <name evidence="2" type="ORF">NDU88_006284</name>
</gene>
<reference evidence="2" key="1">
    <citation type="journal article" date="2022" name="bioRxiv">
        <title>Sequencing and chromosome-scale assembly of the giantPleurodeles waltlgenome.</title>
        <authorList>
            <person name="Brown T."/>
            <person name="Elewa A."/>
            <person name="Iarovenko S."/>
            <person name="Subramanian E."/>
            <person name="Araus A.J."/>
            <person name="Petzold A."/>
            <person name="Susuki M."/>
            <person name="Suzuki K.-i.T."/>
            <person name="Hayashi T."/>
            <person name="Toyoda A."/>
            <person name="Oliveira C."/>
            <person name="Osipova E."/>
            <person name="Leigh N.D."/>
            <person name="Simon A."/>
            <person name="Yun M.H."/>
        </authorList>
    </citation>
    <scope>NUCLEOTIDE SEQUENCE</scope>
    <source>
        <strain evidence="2">20211129_DDA</strain>
        <tissue evidence="2">Liver</tissue>
    </source>
</reference>
<feature type="region of interest" description="Disordered" evidence="1">
    <location>
        <begin position="25"/>
        <end position="77"/>
    </location>
</feature>
<sequence length="77" mass="8309">MIAARKGGRQVTWNLLWLRMVAPRDGDLGSGLVDESGEELEGGYVSQPSSPDECQPGSDEGLSRDLERSCSTDRGRA</sequence>
<dbReference type="Proteomes" id="UP001066276">
    <property type="component" value="Chromosome 3_1"/>
</dbReference>
<evidence type="ECO:0000256" key="1">
    <source>
        <dbReference type="SAM" id="MobiDB-lite"/>
    </source>
</evidence>
<evidence type="ECO:0000313" key="3">
    <source>
        <dbReference type="Proteomes" id="UP001066276"/>
    </source>
</evidence>
<dbReference type="EMBL" id="JANPWB010000005">
    <property type="protein sequence ID" value="KAJ1189539.1"/>
    <property type="molecule type" value="Genomic_DNA"/>
</dbReference>
<keyword evidence="3" id="KW-1185">Reference proteome</keyword>
<accession>A0AAV7ULZ9</accession>
<organism evidence="2 3">
    <name type="scientific">Pleurodeles waltl</name>
    <name type="common">Iberian ribbed newt</name>
    <dbReference type="NCBI Taxonomy" id="8319"/>
    <lineage>
        <taxon>Eukaryota</taxon>
        <taxon>Metazoa</taxon>
        <taxon>Chordata</taxon>
        <taxon>Craniata</taxon>
        <taxon>Vertebrata</taxon>
        <taxon>Euteleostomi</taxon>
        <taxon>Amphibia</taxon>
        <taxon>Batrachia</taxon>
        <taxon>Caudata</taxon>
        <taxon>Salamandroidea</taxon>
        <taxon>Salamandridae</taxon>
        <taxon>Pleurodelinae</taxon>
        <taxon>Pleurodeles</taxon>
    </lineage>
</organism>
<dbReference type="AlphaFoldDB" id="A0AAV7ULZ9"/>
<proteinExistence type="predicted"/>
<comment type="caution">
    <text evidence="2">The sequence shown here is derived from an EMBL/GenBank/DDBJ whole genome shotgun (WGS) entry which is preliminary data.</text>
</comment>
<evidence type="ECO:0000313" key="2">
    <source>
        <dbReference type="EMBL" id="KAJ1189539.1"/>
    </source>
</evidence>
<protein>
    <submittedName>
        <fullName evidence="2">Uncharacterized protein</fullName>
    </submittedName>
</protein>
<name>A0AAV7ULZ9_PLEWA</name>
<feature type="compositionally biased region" description="Basic and acidic residues" evidence="1">
    <location>
        <begin position="61"/>
        <end position="77"/>
    </location>
</feature>